<evidence type="ECO:0000256" key="6">
    <source>
        <dbReference type="ARBA" id="ARBA00022481"/>
    </source>
</evidence>
<evidence type="ECO:0000256" key="9">
    <source>
        <dbReference type="ARBA" id="ARBA00022695"/>
    </source>
</evidence>
<dbReference type="InterPro" id="IPR037160">
    <property type="entry name" value="DNA_Pol_thumb_sf"/>
</dbReference>
<evidence type="ECO:0000313" key="26">
    <source>
        <dbReference type="Proteomes" id="UP000319557"/>
    </source>
</evidence>
<dbReference type="PIRSF" id="PIRSF005047">
    <property type="entry name" value="UCP005047_YshC"/>
    <property type="match status" value="1"/>
</dbReference>
<dbReference type="SUPFAM" id="SSF89550">
    <property type="entry name" value="PHP domain-like"/>
    <property type="match status" value="1"/>
</dbReference>
<dbReference type="InterPro" id="IPR050243">
    <property type="entry name" value="PHP_phosphatase"/>
</dbReference>
<dbReference type="Pfam" id="PF14791">
    <property type="entry name" value="DNA_pol_B_thumb"/>
    <property type="match status" value="1"/>
</dbReference>
<dbReference type="SUPFAM" id="SSF47802">
    <property type="entry name" value="DNA polymerase beta, N-terminal domain-like"/>
    <property type="match status" value="1"/>
</dbReference>
<evidence type="ECO:0000256" key="21">
    <source>
        <dbReference type="ARBA" id="ARBA00049244"/>
    </source>
</evidence>
<evidence type="ECO:0000259" key="22">
    <source>
        <dbReference type="SMART" id="SM00278"/>
    </source>
</evidence>
<protein>
    <recommendedName>
        <fullName evidence="5">DNA polymerase beta</fullName>
        <ecNumber evidence="3">2.7.7.7</ecNumber>
        <ecNumber evidence="4">4.2.99.18</ecNumber>
    </recommendedName>
    <alternativeName>
        <fullName evidence="16">5'-deoxyribose-phosphate lyase</fullName>
    </alternativeName>
    <alternativeName>
        <fullName evidence="17">AP lyase</fullName>
    </alternativeName>
</protein>
<dbReference type="GO" id="GO:0006281">
    <property type="term" value="P:DNA repair"/>
    <property type="evidence" value="ECO:0007669"/>
    <property type="project" value="UniProtKB-KW"/>
</dbReference>
<dbReference type="InterPro" id="IPR003141">
    <property type="entry name" value="Pol/His_phosphatase_N"/>
</dbReference>
<feature type="domain" description="Helix-hairpin-helix DNA-binding motif class 1" evidence="22">
    <location>
        <begin position="57"/>
        <end position="76"/>
    </location>
</feature>
<keyword evidence="26" id="KW-1185">Reference proteome</keyword>
<evidence type="ECO:0000256" key="16">
    <source>
        <dbReference type="ARBA" id="ARBA00035717"/>
    </source>
</evidence>
<evidence type="ECO:0000256" key="1">
    <source>
        <dbReference type="ARBA" id="ARBA00001946"/>
    </source>
</evidence>
<dbReference type="AlphaFoldDB" id="A0A517M7R6"/>
<dbReference type="GO" id="GO:0003677">
    <property type="term" value="F:DNA binding"/>
    <property type="evidence" value="ECO:0007669"/>
    <property type="project" value="InterPro"/>
</dbReference>
<keyword evidence="12" id="KW-0832">Ubl conjugation</keyword>
<dbReference type="SUPFAM" id="SSF81301">
    <property type="entry name" value="Nucleotidyltransferase"/>
    <property type="match status" value="1"/>
</dbReference>
<comment type="catalytic activity">
    <reaction evidence="21">
        <text>DNA(n) + a 2'-deoxyribonucleoside 5'-triphosphate = DNA(n+1) + diphosphate</text>
        <dbReference type="Rhea" id="RHEA:22508"/>
        <dbReference type="Rhea" id="RHEA-COMP:17339"/>
        <dbReference type="Rhea" id="RHEA-COMP:17340"/>
        <dbReference type="ChEBI" id="CHEBI:33019"/>
        <dbReference type="ChEBI" id="CHEBI:61560"/>
        <dbReference type="ChEBI" id="CHEBI:173112"/>
        <dbReference type="EC" id="2.7.7.7"/>
    </reaction>
</comment>
<dbReference type="InterPro" id="IPR002008">
    <property type="entry name" value="DNA_pol_X_beta-like"/>
</dbReference>
<keyword evidence="25" id="KW-0269">Exonuclease</keyword>
<accession>A0A517M7R6</accession>
<keyword evidence="6" id="KW-0488">Methylation</keyword>
<evidence type="ECO:0000256" key="8">
    <source>
        <dbReference type="ARBA" id="ARBA00022679"/>
    </source>
</evidence>
<evidence type="ECO:0000256" key="12">
    <source>
        <dbReference type="ARBA" id="ARBA00022843"/>
    </source>
</evidence>
<keyword evidence="14" id="KW-0915">Sodium</keyword>
<dbReference type="Pfam" id="PF14716">
    <property type="entry name" value="HHH_8"/>
    <property type="match status" value="1"/>
</dbReference>
<evidence type="ECO:0000256" key="15">
    <source>
        <dbReference type="ARBA" id="ARBA00023204"/>
    </source>
</evidence>
<dbReference type="InterPro" id="IPR027421">
    <property type="entry name" value="DNA_pol_lamdba_lyase_dom_sf"/>
</dbReference>
<keyword evidence="8" id="KW-0808">Transferase</keyword>
<comment type="catalytic activity">
    <reaction evidence="19">
        <text>a 5'-end 2'-deoxyribose-2'-deoxyribonucleotide-DNA = (2E,4S)-4-hydroxypenten-2-al-5-phosphate + a 5'-end 5'-phospho-2'-deoxyribonucleoside-DNA + H(+)</text>
        <dbReference type="Rhea" id="RHEA:76255"/>
        <dbReference type="Rhea" id="RHEA-COMP:13180"/>
        <dbReference type="Rhea" id="RHEA-COMP:18657"/>
        <dbReference type="ChEBI" id="CHEBI:15378"/>
        <dbReference type="ChEBI" id="CHEBI:136412"/>
        <dbReference type="ChEBI" id="CHEBI:195194"/>
        <dbReference type="ChEBI" id="CHEBI:195195"/>
    </reaction>
</comment>
<dbReference type="GO" id="GO:0004527">
    <property type="term" value="F:exonuclease activity"/>
    <property type="evidence" value="ECO:0007669"/>
    <property type="project" value="UniProtKB-KW"/>
</dbReference>
<dbReference type="InterPro" id="IPR029398">
    <property type="entry name" value="PolB_thumb"/>
</dbReference>
<feature type="domain" description="Helix-hairpin-helix DNA-binding motif class 1" evidence="22">
    <location>
        <begin position="97"/>
        <end position="116"/>
    </location>
</feature>
<dbReference type="NCBIfam" id="NF006375">
    <property type="entry name" value="PRK08609.1"/>
    <property type="match status" value="1"/>
</dbReference>
<comment type="subcellular location">
    <subcellularLocation>
        <location evidence="2">Cytoplasm</location>
    </subcellularLocation>
</comment>
<evidence type="ECO:0000259" key="24">
    <source>
        <dbReference type="SMART" id="SM00483"/>
    </source>
</evidence>
<evidence type="ECO:0000256" key="4">
    <source>
        <dbReference type="ARBA" id="ARBA00012720"/>
    </source>
</evidence>
<comment type="cofactor">
    <cofactor evidence="1">
        <name>Mg(2+)</name>
        <dbReference type="ChEBI" id="CHEBI:18420"/>
    </cofactor>
</comment>
<dbReference type="EC" id="4.2.99.18" evidence="4"/>
<comment type="catalytic activity">
    <reaction evidence="18">
        <text>2'-deoxyribonucleotide-(2'-deoxyribose 5'-phosphate)-2'-deoxyribonucleotide-DNA = a 3'-end 2'-deoxyribonucleotide-(2,3-dehydro-2,3-deoxyribose 5'-phosphate)-DNA + a 5'-end 5'-phospho-2'-deoxyribonucleoside-DNA + H(+)</text>
        <dbReference type="Rhea" id="RHEA:66592"/>
        <dbReference type="Rhea" id="RHEA-COMP:13180"/>
        <dbReference type="Rhea" id="RHEA-COMP:16897"/>
        <dbReference type="Rhea" id="RHEA-COMP:17067"/>
        <dbReference type="ChEBI" id="CHEBI:15378"/>
        <dbReference type="ChEBI" id="CHEBI:136412"/>
        <dbReference type="ChEBI" id="CHEBI:157695"/>
        <dbReference type="ChEBI" id="CHEBI:167181"/>
        <dbReference type="EC" id="4.2.99.18"/>
    </reaction>
</comment>
<dbReference type="CDD" id="cd07436">
    <property type="entry name" value="PHP_PolX"/>
    <property type="match status" value="1"/>
</dbReference>
<dbReference type="EC" id="2.7.7.7" evidence="3"/>
<dbReference type="InterPro" id="IPR003583">
    <property type="entry name" value="Hlx-hairpin-Hlx_DNA-bd_motif"/>
</dbReference>
<dbReference type="Gene3D" id="3.30.210.10">
    <property type="entry name" value="DNA polymerase, thumb domain"/>
    <property type="match status" value="1"/>
</dbReference>
<comment type="function">
    <text evidence="20">Repair polymerase that plays a key role in base-excision repair. During this process, the damaged base is excised by specific DNA glycosylases, the DNA backbone is nicked at the abasic site by an apurinic/apyrimidic (AP) endonuclease, and POLB removes 5'-deoxyribose-phosphate from the preincised AP site acting as a 5'-deoxyribose-phosphate lyase (5'-dRP lyase); through its DNA polymerase activity, it adds one nucleotide to the 3' end of the arising single-nucleotide gap. Conducts 'gap-filling' DNA synthesis in a stepwise distributive fashion rather than in a processive fashion as for other DNA polymerases. It is also able to cleave sugar-phosphate bonds 3' to an intact AP site, acting as an AP lyase.</text>
</comment>
<dbReference type="EMBL" id="CP036261">
    <property type="protein sequence ID" value="QDS90918.1"/>
    <property type="molecule type" value="Genomic_DNA"/>
</dbReference>
<evidence type="ECO:0000256" key="18">
    <source>
        <dbReference type="ARBA" id="ARBA00044632"/>
    </source>
</evidence>
<feature type="domain" description="DNA-directed DNA polymerase X" evidence="24">
    <location>
        <begin position="5"/>
        <end position="322"/>
    </location>
</feature>
<sequence length="582" mass="64237">MLEPMDNQSIAEVFEQMAELLEFKGENPFRIRAYHNGAKAILDLDEPVAQILDDPSRKLSDVPGIGKTLVDKITVLVATGSLPQLLELQEQFPASVLAMARVPGLGAKKAARLHQELGIDNLAELKAACETDQVSGLKGFGKKSQQTILDGLAIAQAAAQRKKWVNADGWVARLRSHLSGCDAIERIEFAGSYRRGRETCGDLDILVVADPAAAAMDHLETFPPRKETILRGDTKISIRVDEAFQVDMRVVADDQFGAALQYFTGSQAHNVRVRSMAKAKGLKVNEYGVFRDDDPDKSIAGAEEQEVYAAVGLPWIPPELREDRLEFDWAKSGDPFDLIELKDICSDLHMHTTATDGEATIGDMADAAIARGLTAIAITDHSQRVAMARGLDPQRLREQWARIDQLRPQYEGRLTILKGIECDILEDGGMDLPDDVLAEADWVLASVHYGQRQSREQITDRILGAIANPHVTAIAHPTGRLINRREAYQVDIDAVFQAAAETSTLLELNANPSRLDLHEVHCQTASRRYNIPIVINTDAHSIDGLDVMQYGILQARRAGLQKQHVANARSWDAMKPLMGKYR</sequence>
<dbReference type="PRINTS" id="PR00870">
    <property type="entry name" value="DNAPOLXBETA"/>
</dbReference>
<dbReference type="GO" id="GO:0140078">
    <property type="term" value="F:class I DNA-(apurinic or apyrimidinic site) endonuclease activity"/>
    <property type="evidence" value="ECO:0007669"/>
    <property type="project" value="UniProtKB-EC"/>
</dbReference>
<dbReference type="GO" id="GO:0003887">
    <property type="term" value="F:DNA-directed DNA polymerase activity"/>
    <property type="evidence" value="ECO:0007669"/>
    <property type="project" value="UniProtKB-KW"/>
</dbReference>
<dbReference type="GO" id="GO:0005829">
    <property type="term" value="C:cytosol"/>
    <property type="evidence" value="ECO:0007669"/>
    <property type="project" value="TreeGrafter"/>
</dbReference>
<proteinExistence type="predicted"/>
<dbReference type="InterPro" id="IPR010996">
    <property type="entry name" value="HHH_MUS81"/>
</dbReference>
<dbReference type="Pfam" id="PF02811">
    <property type="entry name" value="PHP"/>
    <property type="match status" value="1"/>
</dbReference>
<keyword evidence="13" id="KW-0239">DNA-directed DNA polymerase</keyword>
<organism evidence="25 26">
    <name type="scientific">Rosistilla ulvae</name>
    <dbReference type="NCBI Taxonomy" id="1930277"/>
    <lineage>
        <taxon>Bacteria</taxon>
        <taxon>Pseudomonadati</taxon>
        <taxon>Planctomycetota</taxon>
        <taxon>Planctomycetia</taxon>
        <taxon>Pirellulales</taxon>
        <taxon>Pirellulaceae</taxon>
        <taxon>Rosistilla</taxon>
    </lineage>
</organism>
<evidence type="ECO:0000256" key="20">
    <source>
        <dbReference type="ARBA" id="ARBA00045548"/>
    </source>
</evidence>
<evidence type="ECO:0000256" key="7">
    <source>
        <dbReference type="ARBA" id="ARBA00022634"/>
    </source>
</evidence>
<dbReference type="Gene3D" id="3.20.20.140">
    <property type="entry name" value="Metal-dependent hydrolases"/>
    <property type="match status" value="1"/>
</dbReference>
<keyword evidence="9" id="KW-0548">Nucleotidyltransferase</keyword>
<dbReference type="PANTHER" id="PTHR36928">
    <property type="entry name" value="PHOSPHATASE YCDX-RELATED"/>
    <property type="match status" value="1"/>
</dbReference>
<dbReference type="SMART" id="SM00483">
    <property type="entry name" value="POLXc"/>
    <property type="match status" value="1"/>
</dbReference>
<keyword evidence="10" id="KW-0235">DNA replication</keyword>
<evidence type="ECO:0000256" key="11">
    <source>
        <dbReference type="ARBA" id="ARBA00022763"/>
    </source>
</evidence>
<dbReference type="InterPro" id="IPR004013">
    <property type="entry name" value="PHP_dom"/>
</dbReference>
<keyword evidence="15" id="KW-0234">DNA repair</keyword>
<evidence type="ECO:0000313" key="25">
    <source>
        <dbReference type="EMBL" id="QDS90918.1"/>
    </source>
</evidence>
<evidence type="ECO:0000256" key="14">
    <source>
        <dbReference type="ARBA" id="ARBA00023053"/>
    </source>
</evidence>
<dbReference type="Pfam" id="PF14792">
    <property type="entry name" value="DNA_pol_B_palm"/>
    <property type="match status" value="1"/>
</dbReference>
<dbReference type="Gene3D" id="1.10.150.110">
    <property type="entry name" value="DNA polymerase beta, N-terminal domain-like"/>
    <property type="match status" value="1"/>
</dbReference>
<feature type="domain" description="Polymerase/histidinol phosphatase N-terminal" evidence="23">
    <location>
        <begin position="346"/>
        <end position="426"/>
    </location>
</feature>
<evidence type="ECO:0000256" key="2">
    <source>
        <dbReference type="ARBA" id="ARBA00004496"/>
    </source>
</evidence>
<keyword evidence="25" id="KW-0378">Hydrolase</keyword>
<evidence type="ECO:0000256" key="19">
    <source>
        <dbReference type="ARBA" id="ARBA00044678"/>
    </source>
</evidence>
<evidence type="ECO:0000256" key="3">
    <source>
        <dbReference type="ARBA" id="ARBA00012417"/>
    </source>
</evidence>
<keyword evidence="11" id="KW-0227">DNA damage</keyword>
<dbReference type="KEGG" id="ruv:EC9_51360"/>
<evidence type="ECO:0000256" key="5">
    <source>
        <dbReference type="ARBA" id="ARBA00020020"/>
    </source>
</evidence>
<evidence type="ECO:0000256" key="17">
    <source>
        <dbReference type="ARBA" id="ARBA00035726"/>
    </source>
</evidence>
<dbReference type="Proteomes" id="UP000319557">
    <property type="component" value="Chromosome"/>
</dbReference>
<keyword evidence="25" id="KW-0540">Nuclease</keyword>
<dbReference type="InterPro" id="IPR043519">
    <property type="entry name" value="NT_sf"/>
</dbReference>
<evidence type="ECO:0000259" key="23">
    <source>
        <dbReference type="SMART" id="SM00481"/>
    </source>
</evidence>
<dbReference type="InterPro" id="IPR028207">
    <property type="entry name" value="DNA_pol_B_palm_palm"/>
</dbReference>
<dbReference type="GO" id="GO:0008270">
    <property type="term" value="F:zinc ion binding"/>
    <property type="evidence" value="ECO:0007669"/>
    <property type="project" value="TreeGrafter"/>
</dbReference>
<dbReference type="InterPro" id="IPR002054">
    <property type="entry name" value="DNA-dir_DNA_pol_X"/>
</dbReference>
<dbReference type="PANTHER" id="PTHR36928:SF1">
    <property type="entry name" value="PHOSPHATASE YCDX-RELATED"/>
    <property type="match status" value="1"/>
</dbReference>
<dbReference type="SMART" id="SM00278">
    <property type="entry name" value="HhH1"/>
    <property type="match status" value="3"/>
</dbReference>
<dbReference type="Pfam" id="PF14520">
    <property type="entry name" value="HHH_5"/>
    <property type="match status" value="1"/>
</dbReference>
<gene>
    <name evidence="25" type="primary">polX</name>
    <name evidence="25" type="ORF">EC9_51360</name>
</gene>
<keyword evidence="7" id="KW-0237">DNA synthesis</keyword>
<evidence type="ECO:0000256" key="10">
    <source>
        <dbReference type="ARBA" id="ARBA00022705"/>
    </source>
</evidence>
<dbReference type="InterPro" id="IPR022311">
    <property type="entry name" value="PolX-like"/>
</dbReference>
<dbReference type="InterPro" id="IPR047967">
    <property type="entry name" value="PolX_PHP"/>
</dbReference>
<evidence type="ECO:0000256" key="13">
    <source>
        <dbReference type="ARBA" id="ARBA00022932"/>
    </source>
</evidence>
<dbReference type="Gene3D" id="1.10.150.20">
    <property type="entry name" value="5' to 3' exonuclease, C-terminal subdomain"/>
    <property type="match status" value="1"/>
</dbReference>
<reference evidence="25 26" key="1">
    <citation type="submission" date="2019-02" db="EMBL/GenBank/DDBJ databases">
        <title>Deep-cultivation of Planctomycetes and their phenomic and genomic characterization uncovers novel biology.</title>
        <authorList>
            <person name="Wiegand S."/>
            <person name="Jogler M."/>
            <person name="Boedeker C."/>
            <person name="Pinto D."/>
            <person name="Vollmers J."/>
            <person name="Rivas-Marin E."/>
            <person name="Kohn T."/>
            <person name="Peeters S.H."/>
            <person name="Heuer A."/>
            <person name="Rast P."/>
            <person name="Oberbeckmann S."/>
            <person name="Bunk B."/>
            <person name="Jeske O."/>
            <person name="Meyerdierks A."/>
            <person name="Storesund J.E."/>
            <person name="Kallscheuer N."/>
            <person name="Luecker S."/>
            <person name="Lage O.M."/>
            <person name="Pohl T."/>
            <person name="Merkel B.J."/>
            <person name="Hornburger P."/>
            <person name="Mueller R.-W."/>
            <person name="Bruemmer F."/>
            <person name="Labrenz M."/>
            <person name="Spormann A.M."/>
            <person name="Op den Camp H."/>
            <person name="Overmann J."/>
            <person name="Amann R."/>
            <person name="Jetten M.S.M."/>
            <person name="Mascher T."/>
            <person name="Medema M.H."/>
            <person name="Devos D.P."/>
            <person name="Kaster A.-K."/>
            <person name="Ovreas L."/>
            <person name="Rohde M."/>
            <person name="Galperin M.Y."/>
            <person name="Jogler C."/>
        </authorList>
    </citation>
    <scope>NUCLEOTIDE SEQUENCE [LARGE SCALE GENOMIC DNA]</scope>
    <source>
        <strain evidence="25 26">EC9</strain>
    </source>
</reference>
<dbReference type="CDD" id="cd00141">
    <property type="entry name" value="NT_POLXc"/>
    <property type="match status" value="1"/>
</dbReference>
<dbReference type="Gene3D" id="3.30.460.10">
    <property type="entry name" value="Beta Polymerase, domain 2"/>
    <property type="match status" value="1"/>
</dbReference>
<dbReference type="SMART" id="SM00481">
    <property type="entry name" value="POLIIIAc"/>
    <property type="match status" value="1"/>
</dbReference>
<feature type="domain" description="Helix-hairpin-helix DNA-binding motif class 1" evidence="22">
    <location>
        <begin position="132"/>
        <end position="151"/>
    </location>
</feature>
<dbReference type="InterPro" id="IPR016195">
    <property type="entry name" value="Pol/histidinol_Pase-like"/>
</dbReference>
<dbReference type="GO" id="GO:0042578">
    <property type="term" value="F:phosphoric ester hydrolase activity"/>
    <property type="evidence" value="ECO:0007669"/>
    <property type="project" value="TreeGrafter"/>
</dbReference>
<name>A0A517M7R6_9BACT</name>